<keyword evidence="7" id="KW-0966">Cell projection</keyword>
<comment type="caution">
    <text evidence="8">The sequence shown here is derived from an EMBL/GenBank/DDBJ whole genome shotgun (WGS) entry which is preliminary data.</text>
</comment>
<dbReference type="PANTHER" id="PTHR31078">
    <property type="entry name" value="CILIA- AND FLAGELLA-ASSOCIATED PROTEIN 300"/>
    <property type="match status" value="1"/>
</dbReference>
<dbReference type="InterPro" id="IPR029416">
    <property type="entry name" value="CFAP300"/>
</dbReference>
<dbReference type="EMBL" id="JANPWB010000016">
    <property type="protein sequence ID" value="KAJ1084814.1"/>
    <property type="molecule type" value="Genomic_DNA"/>
</dbReference>
<evidence type="ECO:0000256" key="3">
    <source>
        <dbReference type="ARBA" id="ARBA00009205"/>
    </source>
</evidence>
<dbReference type="Pfam" id="PF14926">
    <property type="entry name" value="CFAP300"/>
    <property type="match status" value="1"/>
</dbReference>
<evidence type="ECO:0000256" key="6">
    <source>
        <dbReference type="ARBA" id="ARBA00023212"/>
    </source>
</evidence>
<sequence length="269" mass="30958">MSGGDTLTNKPRFTFRHLPNKSFSFLENRDTRELLMKWSMHGRLTAQAFGYDQYFQAYEKDEFAEAFFKDPNVNSNLKLLSASAGQWMTLGAVVKKVEVTSVPCTQVSMSFFDRLYTEEIVKETGHISKCFDDFYGDFTISDELRKVLVMEDSDKYDIFSQADREEFIFHLFKHLCFGGALCQFEDMVGPYLDTTKAMYKELISVQKDPETKVINIISSVFKVVAYSEHGMCYPAAKKHEQTFAYLIVDPLKRHVHILYHCFGGGLFCG</sequence>
<reference evidence="8" key="1">
    <citation type="journal article" date="2022" name="bioRxiv">
        <title>Sequencing and chromosome-scale assembly of the giantPleurodeles waltlgenome.</title>
        <authorList>
            <person name="Brown T."/>
            <person name="Elewa A."/>
            <person name="Iarovenko S."/>
            <person name="Subramanian E."/>
            <person name="Araus A.J."/>
            <person name="Petzold A."/>
            <person name="Susuki M."/>
            <person name="Suzuki K.-i.T."/>
            <person name="Hayashi T."/>
            <person name="Toyoda A."/>
            <person name="Oliveira C."/>
            <person name="Osipova E."/>
            <person name="Leigh N.D."/>
            <person name="Simon A."/>
            <person name="Yun M.H."/>
        </authorList>
    </citation>
    <scope>NUCLEOTIDE SEQUENCE</scope>
    <source>
        <strain evidence="8">20211129_DDA</strain>
        <tissue evidence="8">Liver</tissue>
    </source>
</reference>
<protein>
    <recommendedName>
        <fullName evidence="4">Cilia- and flagella-associated protein 300</fullName>
    </recommendedName>
</protein>
<dbReference type="PANTHER" id="PTHR31078:SF1">
    <property type="entry name" value="CILIA- AND FLAGELLA-ASSOCIATED PROTEIN 300"/>
    <property type="match status" value="1"/>
</dbReference>
<dbReference type="Proteomes" id="UP001066276">
    <property type="component" value="Chromosome 12"/>
</dbReference>
<evidence type="ECO:0000256" key="7">
    <source>
        <dbReference type="ARBA" id="ARBA00023273"/>
    </source>
</evidence>
<accession>A0AAV7L3F3</accession>
<comment type="function">
    <text evidence="1">Cilium- and flagellum-specific protein that plays a role in axonemal structure organization and motility. May play a role in outer and inner dynein arm assembly.</text>
</comment>
<name>A0AAV7L3F3_PLEWA</name>
<keyword evidence="6" id="KW-0206">Cytoskeleton</keyword>
<proteinExistence type="inferred from homology"/>
<keyword evidence="9" id="KW-1185">Reference proteome</keyword>
<evidence type="ECO:0000256" key="1">
    <source>
        <dbReference type="ARBA" id="ARBA00002404"/>
    </source>
</evidence>
<organism evidence="8 9">
    <name type="scientific">Pleurodeles waltl</name>
    <name type="common">Iberian ribbed newt</name>
    <dbReference type="NCBI Taxonomy" id="8319"/>
    <lineage>
        <taxon>Eukaryota</taxon>
        <taxon>Metazoa</taxon>
        <taxon>Chordata</taxon>
        <taxon>Craniata</taxon>
        <taxon>Vertebrata</taxon>
        <taxon>Euteleostomi</taxon>
        <taxon>Amphibia</taxon>
        <taxon>Batrachia</taxon>
        <taxon>Caudata</taxon>
        <taxon>Salamandroidea</taxon>
        <taxon>Salamandridae</taxon>
        <taxon>Pleurodelinae</taxon>
        <taxon>Pleurodeles</taxon>
    </lineage>
</organism>
<comment type="subcellular location">
    <subcellularLocation>
        <location evidence="2">Cytoplasm</location>
        <location evidence="2">Cytoskeleton</location>
        <location evidence="2">Cilium axoneme</location>
    </subcellularLocation>
</comment>
<comment type="similarity">
    <text evidence="3">Belongs to the CFAP300 family.</text>
</comment>
<evidence type="ECO:0000256" key="2">
    <source>
        <dbReference type="ARBA" id="ARBA00004430"/>
    </source>
</evidence>
<gene>
    <name evidence="8" type="ORF">NDU88_004960</name>
</gene>
<evidence type="ECO:0000256" key="5">
    <source>
        <dbReference type="ARBA" id="ARBA00022490"/>
    </source>
</evidence>
<evidence type="ECO:0000256" key="4">
    <source>
        <dbReference type="ARBA" id="ARBA00022174"/>
    </source>
</evidence>
<evidence type="ECO:0000313" key="9">
    <source>
        <dbReference type="Proteomes" id="UP001066276"/>
    </source>
</evidence>
<evidence type="ECO:0000313" key="8">
    <source>
        <dbReference type="EMBL" id="KAJ1084814.1"/>
    </source>
</evidence>
<dbReference type="GO" id="GO:0005930">
    <property type="term" value="C:axoneme"/>
    <property type="evidence" value="ECO:0007669"/>
    <property type="project" value="UniProtKB-SubCell"/>
</dbReference>
<dbReference type="AlphaFoldDB" id="A0AAV7L3F3"/>
<keyword evidence="5" id="KW-0963">Cytoplasm</keyword>